<evidence type="ECO:0000313" key="8">
    <source>
        <dbReference type="Proteomes" id="UP000273119"/>
    </source>
</evidence>
<evidence type="ECO:0000256" key="2">
    <source>
        <dbReference type="PROSITE-ProRule" id="PRU00325"/>
    </source>
</evidence>
<feature type="region of interest" description="Disordered" evidence="3">
    <location>
        <begin position="105"/>
        <end position="129"/>
    </location>
</feature>
<keyword evidence="8" id="KW-1185">Reference proteome</keyword>
<proteinExistence type="predicted"/>
<dbReference type="InterPro" id="IPR007527">
    <property type="entry name" value="Znf_SWIM"/>
</dbReference>
<evidence type="ECO:0008006" key="9">
    <source>
        <dbReference type="Google" id="ProtNLM"/>
    </source>
</evidence>
<feature type="compositionally biased region" description="Low complexity" evidence="3">
    <location>
        <begin position="110"/>
        <end position="120"/>
    </location>
</feature>
<dbReference type="GO" id="GO:0008270">
    <property type="term" value="F:zinc ion binding"/>
    <property type="evidence" value="ECO:0007669"/>
    <property type="project" value="UniProtKB-KW"/>
</dbReference>
<dbReference type="PROSITE" id="PS51194">
    <property type="entry name" value="HELICASE_CTER"/>
    <property type="match status" value="1"/>
</dbReference>
<keyword evidence="2" id="KW-0862">Zinc</keyword>
<dbReference type="Pfam" id="PF00176">
    <property type="entry name" value="SNF2-rel_dom"/>
    <property type="match status" value="1"/>
</dbReference>
<accession>A0A496PHF1</accession>
<feature type="compositionally biased region" description="Low complexity" evidence="3">
    <location>
        <begin position="497"/>
        <end position="530"/>
    </location>
</feature>
<dbReference type="PROSITE" id="PS50966">
    <property type="entry name" value="ZF_SWIM"/>
    <property type="match status" value="1"/>
</dbReference>
<name>A0A496PHF1_9MICC</name>
<evidence type="ECO:0000256" key="3">
    <source>
        <dbReference type="SAM" id="MobiDB-lite"/>
    </source>
</evidence>
<dbReference type="InterPro" id="IPR000330">
    <property type="entry name" value="SNF2_N"/>
</dbReference>
<dbReference type="GO" id="GO:0005524">
    <property type="term" value="F:ATP binding"/>
    <property type="evidence" value="ECO:0007669"/>
    <property type="project" value="InterPro"/>
</dbReference>
<dbReference type="InterPro" id="IPR038718">
    <property type="entry name" value="SNF2-like_sf"/>
</dbReference>
<dbReference type="GO" id="GO:0016787">
    <property type="term" value="F:hydrolase activity"/>
    <property type="evidence" value="ECO:0007669"/>
    <property type="project" value="UniProtKB-KW"/>
</dbReference>
<comment type="caution">
    <text evidence="7">The sequence shown here is derived from an EMBL/GenBank/DDBJ whole genome shotgun (WGS) entry which is preliminary data.</text>
</comment>
<dbReference type="PROSITE" id="PS51192">
    <property type="entry name" value="HELICASE_ATP_BIND_1"/>
    <property type="match status" value="1"/>
</dbReference>
<dbReference type="InterPro" id="IPR001650">
    <property type="entry name" value="Helicase_C-like"/>
</dbReference>
<feature type="domain" description="SWIM-type" evidence="4">
    <location>
        <begin position="56"/>
        <end position="94"/>
    </location>
</feature>
<dbReference type="RefSeq" id="WP_121485587.1">
    <property type="nucleotide sequence ID" value="NZ_QQXL01000006.1"/>
</dbReference>
<dbReference type="CDD" id="cd18793">
    <property type="entry name" value="SF2_C_SNF"/>
    <property type="match status" value="1"/>
</dbReference>
<dbReference type="SMART" id="SM00487">
    <property type="entry name" value="DEXDc"/>
    <property type="match status" value="1"/>
</dbReference>
<feature type="domain" description="Helicase ATP-binding" evidence="5">
    <location>
        <begin position="763"/>
        <end position="924"/>
    </location>
</feature>
<evidence type="ECO:0000313" key="7">
    <source>
        <dbReference type="EMBL" id="RKW69916.1"/>
    </source>
</evidence>
<dbReference type="InterPro" id="IPR027417">
    <property type="entry name" value="P-loop_NTPase"/>
</dbReference>
<dbReference type="Proteomes" id="UP000273119">
    <property type="component" value="Unassembled WGS sequence"/>
</dbReference>
<dbReference type="SUPFAM" id="SSF52540">
    <property type="entry name" value="P-loop containing nucleoside triphosphate hydrolases"/>
    <property type="match status" value="2"/>
</dbReference>
<gene>
    <name evidence="7" type="ORF">DWQ67_10625</name>
</gene>
<organism evidence="7 8">
    <name type="scientific">Galactobacter caseinivorans</name>
    <dbReference type="NCBI Taxonomy" id="2676123"/>
    <lineage>
        <taxon>Bacteria</taxon>
        <taxon>Bacillati</taxon>
        <taxon>Actinomycetota</taxon>
        <taxon>Actinomycetes</taxon>
        <taxon>Micrococcales</taxon>
        <taxon>Micrococcaceae</taxon>
        <taxon>Galactobacter</taxon>
    </lineage>
</organism>
<dbReference type="InterPro" id="IPR049730">
    <property type="entry name" value="SNF2/RAD54-like_C"/>
</dbReference>
<dbReference type="AlphaFoldDB" id="A0A496PHF1"/>
<protein>
    <recommendedName>
        <fullName evidence="9">Helicase SNF2</fullName>
    </recommendedName>
</protein>
<sequence length="1210" mass="129641">MNPVLERLQVTDVVRAVGTPTLQRARSLVRMVRITRRAPQEGPATVMATVLSTHDYQTMVQLSEGTSGVKIVGNCSCPVTHQCKHAAAVCLVLIDEKVALAAGNTLPDDAGSGPAPARAGGATGVRDEPADPRLWELLDAQHQRGRGYSTSGFGLPDRREQWEVDVQNLVHQLSAASGTESRESAALALELELDPTPSRYGGPLAVTARPLKVGKKKGWIKTGASWAEVCSPFGRGGLDEDQRSALEAVGDALGGPSSAAMERALDHATPRIWSALTSARKTGITLLGGGALESFEVAEEPAEVAIKLDAANGAHANGSTGRGSSGVAQIHDAARNRDSARGAGVPRAHDESTVLQLGVSWQGQLYSGRDVIPLGRRAHGALVLLPGERPGQKRGVLVRLDRMLDEGLSHTLRAGRSTTIPGTGRSKLVDKLLPQLTRHVKVETQDAALRAAIPAKPTLLTRVTWQGQDAALVEFLMKYMVGAREELAAVGTASTRAPTQASTTAVAQSADASRQASAAPGTGSAASSGTEFDAARRLVRDPAAEARALAAWNPGDAAREVLTFSGGRPVAAQRVTGAPMVRLVHEVLPQLRAAGEVREVGAEPAFQRLDGDPEIRFEVGEPPAGGTDWLDLSVKITVDGEPVPLAEVLAALTLQEPVILLASGSYVDAEHPALTQLARMVEEAQGVRRGGKNASAAGTVQVAAGDLALWEMVDKLGETDAAAARWVETARALRAPERMPAVEPVGVLTELRDYQREGLNWLHYLYSQGLGGILADDMGLGKTLQVISLISLARADGSEPFLVIAPTSVVGAWQRQVATHAPHLKVRAITNTIKRRKLSLGQVAQDADIVVTSYNLLRSEAADYADLGWGGLILDEAQAIKNAASKTFQAARKIQAPFSLAVTGTPVENRIGELWPLLAVVAPGLYPTLESFTRLVITPVEKKEDQEAMLRLRRRIRPFLLRRTKALVASALPPKQEQVLQVALDKSHRHFYDALLQRERQEVLGLVEELDQNRVAVFAAITRLRMGSLHAGLVDEEYSAVESAKIAELVPRLIELAQEGHRALVFSQFTSFLKLIREAVHRAGLETVYLDGSTRDRAGVLDQFAEGDAPVFLISLKAGGVGLTLTEADYVFIMDPWWNPAVEAQAVDRTHRIGQERPVMVYRMVAEDTIEGKVMALKERKAELFDQLVGTAQSTPQALSEADLRELFAG</sequence>
<dbReference type="InterPro" id="IPR014001">
    <property type="entry name" value="Helicase_ATP-bd"/>
</dbReference>
<dbReference type="Pfam" id="PF00271">
    <property type="entry name" value="Helicase_C"/>
    <property type="match status" value="1"/>
</dbReference>
<dbReference type="Gene3D" id="3.40.50.10810">
    <property type="entry name" value="Tandem AAA-ATPase domain"/>
    <property type="match status" value="1"/>
</dbReference>
<keyword evidence="1" id="KW-0378">Hydrolase</keyword>
<keyword evidence="2" id="KW-0863">Zinc-finger</keyword>
<reference evidence="7 8" key="1">
    <citation type="submission" date="2018-07" db="EMBL/GenBank/DDBJ databases">
        <title>Arthrobacter sp. nov., isolated from raw cow's milk with high bacterial count.</title>
        <authorList>
            <person name="Hahne J."/>
            <person name="Isele D."/>
            <person name="Lipski A."/>
        </authorList>
    </citation>
    <scope>NUCLEOTIDE SEQUENCE [LARGE SCALE GENOMIC DNA]</scope>
    <source>
        <strain evidence="7 8">JZ R-183</strain>
    </source>
</reference>
<evidence type="ECO:0000256" key="1">
    <source>
        <dbReference type="ARBA" id="ARBA00022801"/>
    </source>
</evidence>
<evidence type="ECO:0000259" key="4">
    <source>
        <dbReference type="PROSITE" id="PS50966"/>
    </source>
</evidence>
<dbReference type="PANTHER" id="PTHR10799">
    <property type="entry name" value="SNF2/RAD54 HELICASE FAMILY"/>
    <property type="match status" value="1"/>
</dbReference>
<dbReference type="Gene3D" id="3.40.50.300">
    <property type="entry name" value="P-loop containing nucleotide triphosphate hydrolases"/>
    <property type="match status" value="1"/>
</dbReference>
<dbReference type="SMART" id="SM00490">
    <property type="entry name" value="HELICc"/>
    <property type="match status" value="1"/>
</dbReference>
<dbReference type="EMBL" id="QQXL01000006">
    <property type="protein sequence ID" value="RKW69916.1"/>
    <property type="molecule type" value="Genomic_DNA"/>
</dbReference>
<feature type="domain" description="Helicase C-terminal" evidence="6">
    <location>
        <begin position="1048"/>
        <end position="1203"/>
    </location>
</feature>
<keyword evidence="2" id="KW-0479">Metal-binding</keyword>
<feature type="region of interest" description="Disordered" evidence="3">
    <location>
        <begin position="494"/>
        <end position="531"/>
    </location>
</feature>
<evidence type="ECO:0000259" key="6">
    <source>
        <dbReference type="PROSITE" id="PS51194"/>
    </source>
</evidence>
<evidence type="ECO:0000259" key="5">
    <source>
        <dbReference type="PROSITE" id="PS51192"/>
    </source>
</evidence>